<evidence type="ECO:0000313" key="6">
    <source>
        <dbReference type="Proteomes" id="UP001597452"/>
    </source>
</evidence>
<dbReference type="Proteomes" id="UP001597452">
    <property type="component" value="Unassembled WGS sequence"/>
</dbReference>
<dbReference type="InterPro" id="IPR016032">
    <property type="entry name" value="Sig_transdc_resp-reg_C-effctor"/>
</dbReference>
<evidence type="ECO:0000256" key="1">
    <source>
        <dbReference type="ARBA" id="ARBA00023015"/>
    </source>
</evidence>
<dbReference type="PROSITE" id="PS50043">
    <property type="entry name" value="HTH_LUXR_2"/>
    <property type="match status" value="1"/>
</dbReference>
<dbReference type="Gene3D" id="3.30.450.40">
    <property type="match status" value="1"/>
</dbReference>
<dbReference type="RefSeq" id="WP_377329217.1">
    <property type="nucleotide sequence ID" value="NZ_JBHUMZ010000023.1"/>
</dbReference>
<dbReference type="Pfam" id="PF00196">
    <property type="entry name" value="GerE"/>
    <property type="match status" value="1"/>
</dbReference>
<dbReference type="EMBL" id="JBHUMZ010000023">
    <property type="protein sequence ID" value="MFD2639346.1"/>
    <property type="molecule type" value="Genomic_DNA"/>
</dbReference>
<accession>A0ABW5QBJ5</accession>
<keyword evidence="6" id="KW-1185">Reference proteome</keyword>
<evidence type="ECO:0000313" key="5">
    <source>
        <dbReference type="EMBL" id="MFD2639346.1"/>
    </source>
</evidence>
<protein>
    <submittedName>
        <fullName evidence="5">Response regulator transcription factor</fullName>
    </submittedName>
</protein>
<name>A0ABW5QBJ5_9BACI</name>
<evidence type="ECO:0000256" key="3">
    <source>
        <dbReference type="ARBA" id="ARBA00023163"/>
    </source>
</evidence>
<keyword evidence="2" id="KW-0238">DNA-binding</keyword>
<dbReference type="PANTHER" id="PTHR43214">
    <property type="entry name" value="TWO-COMPONENT RESPONSE REGULATOR"/>
    <property type="match status" value="1"/>
</dbReference>
<evidence type="ECO:0000256" key="2">
    <source>
        <dbReference type="ARBA" id="ARBA00023125"/>
    </source>
</evidence>
<gene>
    <name evidence="5" type="ORF">ACFSW4_10750</name>
</gene>
<evidence type="ECO:0000259" key="4">
    <source>
        <dbReference type="PROSITE" id="PS50043"/>
    </source>
</evidence>
<proteinExistence type="predicted"/>
<dbReference type="SMART" id="SM00421">
    <property type="entry name" value="HTH_LUXR"/>
    <property type="match status" value="1"/>
</dbReference>
<comment type="caution">
    <text evidence="5">The sequence shown here is derived from an EMBL/GenBank/DDBJ whole genome shotgun (WGS) entry which is preliminary data.</text>
</comment>
<dbReference type="InterPro" id="IPR036388">
    <property type="entry name" value="WH-like_DNA-bd_sf"/>
</dbReference>
<dbReference type="InterPro" id="IPR029016">
    <property type="entry name" value="GAF-like_dom_sf"/>
</dbReference>
<dbReference type="InterPro" id="IPR000792">
    <property type="entry name" value="Tscrpt_reg_LuxR_C"/>
</dbReference>
<dbReference type="PRINTS" id="PR00038">
    <property type="entry name" value="HTHLUXR"/>
</dbReference>
<dbReference type="InterPro" id="IPR039420">
    <property type="entry name" value="WalR-like"/>
</dbReference>
<dbReference type="PANTHER" id="PTHR43214:SF24">
    <property type="entry name" value="TRANSCRIPTIONAL REGULATORY PROTEIN NARL-RELATED"/>
    <property type="match status" value="1"/>
</dbReference>
<keyword evidence="3" id="KW-0804">Transcription</keyword>
<feature type="domain" description="HTH luxR-type" evidence="4">
    <location>
        <begin position="439"/>
        <end position="504"/>
    </location>
</feature>
<sequence length="506" mass="58183">MLTLSLDHIMYPVLKEGLNVIQANQKPILDEWNNIINHFKSTGKKSADDIEATVNFFSDYLFSNELETVKHEEEVDLRLYQEQPLSFQGNHFIISLLENAVHKVLQTQKDDQYDLHQSIHYLFSKISENLTSLPYEQYFSIDYFLKNLISSRQLPIEWAAAITQEEGTYVVEKWFNNMNQNLIVEDEPLKARSIYALSELLINQMPEDKKRIMNTISLPYQEGTLLICANTNEIVNITPFITYALHIFENGRESIKKQKDEHHWKDSVIMFNESIINSNDYDEAIEAISEGYVKYLPFERCALFSYSMNEGMGFGLYGYQIDTNAIQNITEDIDNLPIIQNNLNIVNLFKKTMSFLQPIYIKDATLGFPRKYVEQFQLQSIVVAPIFSTSSNQLLGAAILDQGPNQQFKLTHETFSALIKFGKTAGELLSKYQQHSPHKQKASFHLSPRELEVLKLMSEGASTTEAASQLMLSEYTVRDYVSAIIQKMDARNRTEAVAKAIRSDLI</sequence>
<dbReference type="CDD" id="cd06170">
    <property type="entry name" value="LuxR_C_like"/>
    <property type="match status" value="1"/>
</dbReference>
<organism evidence="5 6">
    <name type="scientific">Piscibacillus salipiscarius</name>
    <dbReference type="NCBI Taxonomy" id="299480"/>
    <lineage>
        <taxon>Bacteria</taxon>
        <taxon>Bacillati</taxon>
        <taxon>Bacillota</taxon>
        <taxon>Bacilli</taxon>
        <taxon>Bacillales</taxon>
        <taxon>Bacillaceae</taxon>
        <taxon>Piscibacillus</taxon>
    </lineage>
</organism>
<dbReference type="Gene3D" id="1.10.10.10">
    <property type="entry name" value="Winged helix-like DNA-binding domain superfamily/Winged helix DNA-binding domain"/>
    <property type="match status" value="1"/>
</dbReference>
<dbReference type="SUPFAM" id="SSF55781">
    <property type="entry name" value="GAF domain-like"/>
    <property type="match status" value="1"/>
</dbReference>
<dbReference type="SUPFAM" id="SSF46894">
    <property type="entry name" value="C-terminal effector domain of the bipartite response regulators"/>
    <property type="match status" value="1"/>
</dbReference>
<reference evidence="6" key="1">
    <citation type="journal article" date="2019" name="Int. J. Syst. Evol. Microbiol.">
        <title>The Global Catalogue of Microorganisms (GCM) 10K type strain sequencing project: providing services to taxonomists for standard genome sequencing and annotation.</title>
        <authorList>
            <consortium name="The Broad Institute Genomics Platform"/>
            <consortium name="The Broad Institute Genome Sequencing Center for Infectious Disease"/>
            <person name="Wu L."/>
            <person name="Ma J."/>
        </authorList>
    </citation>
    <scope>NUCLEOTIDE SEQUENCE [LARGE SCALE GENOMIC DNA]</scope>
    <source>
        <strain evidence="6">TISTR 1571</strain>
    </source>
</reference>
<keyword evidence="1" id="KW-0805">Transcription regulation</keyword>